<evidence type="ECO:0000256" key="5">
    <source>
        <dbReference type="ARBA" id="ARBA00023033"/>
    </source>
</evidence>
<name>A0A2T6ZBB4_TUBBO</name>
<evidence type="ECO:0000259" key="6">
    <source>
        <dbReference type="Pfam" id="PF01494"/>
    </source>
</evidence>
<dbReference type="InterPro" id="IPR002938">
    <property type="entry name" value="FAD-bd"/>
</dbReference>
<keyword evidence="8" id="KW-1185">Reference proteome</keyword>
<comment type="similarity">
    <text evidence="1">Belongs to the paxM FAD-dependent monooxygenase family.</text>
</comment>
<dbReference type="Pfam" id="PF01494">
    <property type="entry name" value="FAD_binding_3"/>
    <property type="match status" value="2"/>
</dbReference>
<evidence type="ECO:0000256" key="3">
    <source>
        <dbReference type="ARBA" id="ARBA00022827"/>
    </source>
</evidence>
<dbReference type="Proteomes" id="UP000244722">
    <property type="component" value="Unassembled WGS sequence"/>
</dbReference>
<dbReference type="Gene3D" id="3.50.50.60">
    <property type="entry name" value="FAD/NAD(P)-binding domain"/>
    <property type="match status" value="1"/>
</dbReference>
<evidence type="ECO:0000313" key="8">
    <source>
        <dbReference type="Proteomes" id="UP000244722"/>
    </source>
</evidence>
<dbReference type="GO" id="GO:0071949">
    <property type="term" value="F:FAD binding"/>
    <property type="evidence" value="ECO:0007669"/>
    <property type="project" value="InterPro"/>
</dbReference>
<dbReference type="GO" id="GO:0004497">
    <property type="term" value="F:monooxygenase activity"/>
    <property type="evidence" value="ECO:0007669"/>
    <property type="project" value="UniProtKB-KW"/>
</dbReference>
<keyword evidence="4" id="KW-0560">Oxidoreductase</keyword>
<dbReference type="EMBL" id="NESQ01000469">
    <property type="protein sequence ID" value="PUU72759.1"/>
    <property type="molecule type" value="Genomic_DNA"/>
</dbReference>
<dbReference type="STRING" id="42251.A0A2T6ZBB4"/>
<comment type="caution">
    <text evidence="7">The sequence shown here is derived from an EMBL/GenBank/DDBJ whole genome shotgun (WGS) entry which is preliminary data.</text>
</comment>
<dbReference type="SUPFAM" id="SSF51905">
    <property type="entry name" value="FAD/NAD(P)-binding domain"/>
    <property type="match status" value="1"/>
</dbReference>
<gene>
    <name evidence="7" type="ORF">B9Z19DRAFT_1136770</name>
</gene>
<dbReference type="AlphaFoldDB" id="A0A2T6ZBB4"/>
<dbReference type="PRINTS" id="PR00420">
    <property type="entry name" value="RNGMNOXGNASE"/>
</dbReference>
<dbReference type="InterPro" id="IPR036188">
    <property type="entry name" value="FAD/NAD-bd_sf"/>
</dbReference>
<feature type="domain" description="FAD-binding" evidence="6">
    <location>
        <begin position="8"/>
        <end position="183"/>
    </location>
</feature>
<dbReference type="PANTHER" id="PTHR13789:SF309">
    <property type="entry name" value="PUTATIVE (AFU_ORTHOLOGUE AFUA_6G14510)-RELATED"/>
    <property type="match status" value="1"/>
</dbReference>
<organism evidence="7 8">
    <name type="scientific">Tuber borchii</name>
    <name type="common">White truffle</name>
    <dbReference type="NCBI Taxonomy" id="42251"/>
    <lineage>
        <taxon>Eukaryota</taxon>
        <taxon>Fungi</taxon>
        <taxon>Dikarya</taxon>
        <taxon>Ascomycota</taxon>
        <taxon>Pezizomycotina</taxon>
        <taxon>Pezizomycetes</taxon>
        <taxon>Pezizales</taxon>
        <taxon>Tuberaceae</taxon>
        <taxon>Tuber</taxon>
    </lineage>
</organism>
<dbReference type="InterPro" id="IPR050493">
    <property type="entry name" value="FAD-dep_Monooxygenase_BioMet"/>
</dbReference>
<feature type="domain" description="FAD-binding" evidence="6">
    <location>
        <begin position="321"/>
        <end position="381"/>
    </location>
</feature>
<keyword evidence="5" id="KW-0503">Monooxygenase</keyword>
<keyword evidence="3" id="KW-0274">FAD</keyword>
<keyword evidence="2" id="KW-0285">Flavoprotein</keyword>
<reference evidence="7 8" key="1">
    <citation type="submission" date="2017-04" db="EMBL/GenBank/DDBJ databases">
        <title>Draft genome sequence of Tuber borchii Vittad., a whitish edible truffle.</title>
        <authorList>
            <consortium name="DOE Joint Genome Institute"/>
            <person name="Murat C."/>
            <person name="Kuo A."/>
            <person name="Barry K.W."/>
            <person name="Clum A."/>
            <person name="Dockter R.B."/>
            <person name="Fauchery L."/>
            <person name="Iotti M."/>
            <person name="Kohler A."/>
            <person name="Labutti K."/>
            <person name="Lindquist E.A."/>
            <person name="Lipzen A."/>
            <person name="Ohm R.A."/>
            <person name="Wang M."/>
            <person name="Grigoriev I.V."/>
            <person name="Zambonelli A."/>
            <person name="Martin F.M."/>
        </authorList>
    </citation>
    <scope>NUCLEOTIDE SEQUENCE [LARGE SCALE GENOMIC DNA]</scope>
    <source>
        <strain evidence="7 8">Tbo3840</strain>
    </source>
</reference>
<protein>
    <recommendedName>
        <fullName evidence="6">FAD-binding domain-containing protein</fullName>
    </recommendedName>
</protein>
<evidence type="ECO:0000256" key="1">
    <source>
        <dbReference type="ARBA" id="ARBA00007992"/>
    </source>
</evidence>
<evidence type="ECO:0000256" key="4">
    <source>
        <dbReference type="ARBA" id="ARBA00023002"/>
    </source>
</evidence>
<sequence>MPENKKQRVLIIGAGLTGLSLGVQLLTHAAAYYEPVIFEKSPSLEDTTKSGFVINLSPNAIHILRGLNFDLAREGIGMPLNRTVLHHASKPETIIAESGNLFPDPHTLQTVERGPLQLLLLQRYSLLRGEIHYNRDFKSYKTLGDGSAEAMFASGEVVSGEYIIGADGVYSGVRKEVYGKLAGEVGRPSRCPFSTMLPFSLLTPIIALLRPKREVWECSPTHWTALYGITKQLPAQLLTAHGDDGGLGTMHWFLRDVPGAYTTYSLQRGRLFWICYQPSPTSSTGRGKYSEKEALETMKSYDNCLYTASTENCRLPTVNFSEITSRSERFMKVRINHTFFRNISDGNVLLIGDAAHPMNTFHGQGAAMGIEESLVLCNALLRNAWAEDVDVNPDLVGTRYFQNQRMERSEKVTDLGFWFGVAVMGDMWILRKIRDWLIRKVLKKEDHQERTGRAKAGIKKVLQREDEREDIDGEKVENTKKKGGGHWLFDLKVDVHTEDEFWESLKG</sequence>
<dbReference type="PANTHER" id="PTHR13789">
    <property type="entry name" value="MONOOXYGENASE"/>
    <property type="match status" value="1"/>
</dbReference>
<evidence type="ECO:0000313" key="7">
    <source>
        <dbReference type="EMBL" id="PUU72759.1"/>
    </source>
</evidence>
<proteinExistence type="inferred from homology"/>
<dbReference type="OrthoDB" id="16820at2759"/>
<evidence type="ECO:0000256" key="2">
    <source>
        <dbReference type="ARBA" id="ARBA00022630"/>
    </source>
</evidence>
<accession>A0A2T6ZBB4</accession>